<keyword evidence="3" id="KW-1185">Reference proteome</keyword>
<evidence type="ECO:0000313" key="3">
    <source>
        <dbReference type="Proteomes" id="UP001198901"/>
    </source>
</evidence>
<dbReference type="Proteomes" id="UP001198901">
    <property type="component" value="Unassembled WGS sequence"/>
</dbReference>
<dbReference type="EMBL" id="JAIUJR010000002">
    <property type="protein sequence ID" value="MCA0131851.1"/>
    <property type="molecule type" value="Genomic_DNA"/>
</dbReference>
<feature type="transmembrane region" description="Helical" evidence="1">
    <location>
        <begin position="48"/>
        <end position="68"/>
    </location>
</feature>
<feature type="transmembrane region" description="Helical" evidence="1">
    <location>
        <begin position="6"/>
        <end position="27"/>
    </location>
</feature>
<organism evidence="2 3">
    <name type="scientific">Winogradskyella alexanderae</name>
    <dbReference type="NCBI Taxonomy" id="2877123"/>
    <lineage>
        <taxon>Bacteria</taxon>
        <taxon>Pseudomonadati</taxon>
        <taxon>Bacteroidota</taxon>
        <taxon>Flavobacteriia</taxon>
        <taxon>Flavobacteriales</taxon>
        <taxon>Flavobacteriaceae</taxon>
        <taxon>Winogradskyella</taxon>
    </lineage>
</organism>
<dbReference type="RefSeq" id="WP_224526507.1">
    <property type="nucleotide sequence ID" value="NZ_JAIUJR010000002.1"/>
</dbReference>
<sequence>MSLDLARLIIDFGFMILIWAVQLVIYPSFGFYNETNLIQWHKKYTKRVTVIVLPLMTAQLILALIQVFQKLNWYSIVSILIIGVLWLITFKVFVPLHMSIDLEKPEKNVCSKLVNKNWVRTFLWSSLFIISLVYYLFFQK</sequence>
<keyword evidence="1" id="KW-0812">Transmembrane</keyword>
<feature type="transmembrane region" description="Helical" evidence="1">
    <location>
        <begin position="117"/>
        <end position="137"/>
    </location>
</feature>
<protein>
    <recommendedName>
        <fullName evidence="4">DUF1772 domain-containing protein</fullName>
    </recommendedName>
</protein>
<feature type="transmembrane region" description="Helical" evidence="1">
    <location>
        <begin position="74"/>
        <end position="96"/>
    </location>
</feature>
<evidence type="ECO:0000313" key="2">
    <source>
        <dbReference type="EMBL" id="MCA0131851.1"/>
    </source>
</evidence>
<evidence type="ECO:0008006" key="4">
    <source>
        <dbReference type="Google" id="ProtNLM"/>
    </source>
</evidence>
<proteinExistence type="predicted"/>
<gene>
    <name evidence="2" type="ORF">LBU54_04595</name>
</gene>
<accession>A0ABS7XPC2</accession>
<keyword evidence="1" id="KW-1133">Transmembrane helix</keyword>
<comment type="caution">
    <text evidence="2">The sequence shown here is derived from an EMBL/GenBank/DDBJ whole genome shotgun (WGS) entry which is preliminary data.</text>
</comment>
<evidence type="ECO:0000256" key="1">
    <source>
        <dbReference type="SAM" id="Phobius"/>
    </source>
</evidence>
<name>A0ABS7XPC2_9FLAO</name>
<keyword evidence="1" id="KW-0472">Membrane</keyword>
<reference evidence="3" key="1">
    <citation type="submission" date="2023-07" db="EMBL/GenBank/DDBJ databases">
        <authorList>
            <person name="Yue Y."/>
        </authorList>
    </citation>
    <scope>NUCLEOTIDE SEQUENCE [LARGE SCALE GENOMIC DNA]</scope>
    <source>
        <strain evidence="3">D23</strain>
    </source>
</reference>